<dbReference type="Gene3D" id="1.20.910.10">
    <property type="entry name" value="Heme oxygenase-like"/>
    <property type="match status" value="1"/>
</dbReference>
<dbReference type="Pfam" id="PF01126">
    <property type="entry name" value="Heme_oxygenase"/>
    <property type="match status" value="1"/>
</dbReference>
<dbReference type="EC" id="1.14.14.18" evidence="3"/>
<dbReference type="InterPro" id="IPR000477">
    <property type="entry name" value="RT_dom"/>
</dbReference>
<evidence type="ECO:0000256" key="4">
    <source>
        <dbReference type="ARBA" id="ARBA00022528"/>
    </source>
</evidence>
<evidence type="ECO:0000313" key="15">
    <source>
        <dbReference type="Proteomes" id="UP000265515"/>
    </source>
</evidence>
<dbReference type="Pfam" id="PF00078">
    <property type="entry name" value="RVT_1"/>
    <property type="match status" value="1"/>
</dbReference>
<keyword evidence="11" id="KW-0408">Iron</keyword>
<evidence type="ECO:0000259" key="13">
    <source>
        <dbReference type="PROSITE" id="PS50878"/>
    </source>
</evidence>
<keyword evidence="6" id="KW-0349">Heme</keyword>
<keyword evidence="7" id="KW-0934">Plastid</keyword>
<evidence type="ECO:0000256" key="6">
    <source>
        <dbReference type="ARBA" id="ARBA00022617"/>
    </source>
</evidence>
<evidence type="ECO:0000256" key="2">
    <source>
        <dbReference type="ARBA" id="ARBA00006134"/>
    </source>
</evidence>
<keyword evidence="9" id="KW-0809">Transit peptide</keyword>
<dbReference type="OrthoDB" id="652091at2759"/>
<keyword evidence="15" id="KW-1185">Reference proteome</keyword>
<gene>
    <name evidence="14" type="ORF">CBR_g29740</name>
</gene>
<dbReference type="STRING" id="69332.A0A388LBN5"/>
<evidence type="ECO:0000256" key="7">
    <source>
        <dbReference type="ARBA" id="ARBA00022640"/>
    </source>
</evidence>
<evidence type="ECO:0000256" key="8">
    <source>
        <dbReference type="ARBA" id="ARBA00022723"/>
    </source>
</evidence>
<evidence type="ECO:0000256" key="12">
    <source>
        <dbReference type="SAM" id="MobiDB-lite"/>
    </source>
</evidence>
<evidence type="ECO:0000256" key="3">
    <source>
        <dbReference type="ARBA" id="ARBA00012360"/>
    </source>
</evidence>
<dbReference type="InterPro" id="IPR016084">
    <property type="entry name" value="Haem_Oase-like_multi-hlx"/>
</dbReference>
<evidence type="ECO:0000256" key="11">
    <source>
        <dbReference type="ARBA" id="ARBA00023004"/>
    </source>
</evidence>
<dbReference type="CDD" id="cd01650">
    <property type="entry name" value="RT_nLTR_like"/>
    <property type="match status" value="1"/>
</dbReference>
<dbReference type="PANTHER" id="PTHR35703:SF2">
    <property type="entry name" value="HEME OXYGENASE 1, CHLOROPLASTIC-RELATED"/>
    <property type="match status" value="1"/>
</dbReference>
<evidence type="ECO:0000256" key="10">
    <source>
        <dbReference type="ARBA" id="ARBA00023002"/>
    </source>
</evidence>
<proteinExistence type="inferred from homology"/>
<dbReference type="InterPro" id="IPR016951">
    <property type="entry name" value="Haem_Oase_decyc_pln"/>
</dbReference>
<comment type="subcellular location">
    <subcellularLocation>
        <location evidence="1">Plastid</location>
        <location evidence="1">Chloroplast</location>
    </subcellularLocation>
</comment>
<dbReference type="CDD" id="cd19165">
    <property type="entry name" value="HemeO"/>
    <property type="match status" value="1"/>
</dbReference>
<dbReference type="GO" id="GO:0006788">
    <property type="term" value="P:heme oxidation"/>
    <property type="evidence" value="ECO:0007669"/>
    <property type="project" value="InterPro"/>
</dbReference>
<comment type="caution">
    <text evidence="14">The sequence shown here is derived from an EMBL/GenBank/DDBJ whole genome shotgun (WGS) entry which is preliminary data.</text>
</comment>
<organism evidence="14 15">
    <name type="scientific">Chara braunii</name>
    <name type="common">Braun's stonewort</name>
    <dbReference type="NCBI Taxonomy" id="69332"/>
    <lineage>
        <taxon>Eukaryota</taxon>
        <taxon>Viridiplantae</taxon>
        <taxon>Streptophyta</taxon>
        <taxon>Charophyceae</taxon>
        <taxon>Charales</taxon>
        <taxon>Characeae</taxon>
        <taxon>Chara</taxon>
    </lineage>
</organism>
<dbReference type="FunFam" id="1.20.910.10:FF:000005">
    <property type="entry name" value="Heme oxygenase 1"/>
    <property type="match status" value="1"/>
</dbReference>
<dbReference type="EMBL" id="BFEA01000323">
    <property type="protein sequence ID" value="GBG79593.1"/>
    <property type="molecule type" value="Genomic_DNA"/>
</dbReference>
<accession>A0A388LBN5</accession>
<dbReference type="InterPro" id="IPR016053">
    <property type="entry name" value="Haem_Oase-like"/>
</dbReference>
<evidence type="ECO:0000256" key="1">
    <source>
        <dbReference type="ARBA" id="ARBA00004229"/>
    </source>
</evidence>
<dbReference type="SUPFAM" id="SSF48613">
    <property type="entry name" value="Heme oxygenase-like"/>
    <property type="match status" value="1"/>
</dbReference>
<dbReference type="InterPro" id="IPR002051">
    <property type="entry name" value="Haem_Oase"/>
</dbReference>
<feature type="domain" description="Reverse transcriptase" evidence="13">
    <location>
        <begin position="648"/>
        <end position="919"/>
    </location>
</feature>
<comment type="similarity">
    <text evidence="2">Belongs to the heme oxygenase family.</text>
</comment>
<dbReference type="InterPro" id="IPR043502">
    <property type="entry name" value="DNA/RNA_pol_sf"/>
</dbReference>
<feature type="region of interest" description="Disordered" evidence="12">
    <location>
        <begin position="304"/>
        <end position="354"/>
    </location>
</feature>
<keyword evidence="4" id="KW-0150">Chloroplast</keyword>
<evidence type="ECO:0000256" key="9">
    <source>
        <dbReference type="ARBA" id="ARBA00022946"/>
    </source>
</evidence>
<reference evidence="14 15" key="1">
    <citation type="journal article" date="2018" name="Cell">
        <title>The Chara Genome: Secondary Complexity and Implications for Plant Terrestrialization.</title>
        <authorList>
            <person name="Nishiyama T."/>
            <person name="Sakayama H."/>
            <person name="Vries J.D."/>
            <person name="Buschmann H."/>
            <person name="Saint-Marcoux D."/>
            <person name="Ullrich K.K."/>
            <person name="Haas F.B."/>
            <person name="Vanderstraeten L."/>
            <person name="Becker D."/>
            <person name="Lang D."/>
            <person name="Vosolsobe S."/>
            <person name="Rombauts S."/>
            <person name="Wilhelmsson P.K.I."/>
            <person name="Janitza P."/>
            <person name="Kern R."/>
            <person name="Heyl A."/>
            <person name="Rumpler F."/>
            <person name="Villalobos L.I.A.C."/>
            <person name="Clay J.M."/>
            <person name="Skokan R."/>
            <person name="Toyoda A."/>
            <person name="Suzuki Y."/>
            <person name="Kagoshima H."/>
            <person name="Schijlen E."/>
            <person name="Tajeshwar N."/>
            <person name="Catarino B."/>
            <person name="Hetherington A.J."/>
            <person name="Saltykova A."/>
            <person name="Bonnot C."/>
            <person name="Breuninger H."/>
            <person name="Symeonidi A."/>
            <person name="Radhakrishnan G.V."/>
            <person name="Van Nieuwerburgh F."/>
            <person name="Deforce D."/>
            <person name="Chang C."/>
            <person name="Karol K.G."/>
            <person name="Hedrich R."/>
            <person name="Ulvskov P."/>
            <person name="Glockner G."/>
            <person name="Delwiche C.F."/>
            <person name="Petrasek J."/>
            <person name="Van de Peer Y."/>
            <person name="Friml J."/>
            <person name="Beilby M."/>
            <person name="Dolan L."/>
            <person name="Kohara Y."/>
            <person name="Sugano S."/>
            <person name="Fujiyama A."/>
            <person name="Delaux P.-M."/>
            <person name="Quint M."/>
            <person name="TheiBen G."/>
            <person name="Hagemann M."/>
            <person name="Harholt J."/>
            <person name="Dunand C."/>
            <person name="Zachgo S."/>
            <person name="Langdale J."/>
            <person name="Maumus F."/>
            <person name="Straeten D.V.D."/>
            <person name="Gould S.B."/>
            <person name="Rensing S.A."/>
        </authorList>
    </citation>
    <scope>NUCLEOTIDE SEQUENCE [LARGE SCALE GENOMIC DNA]</scope>
    <source>
        <strain evidence="14 15">S276</strain>
    </source>
</reference>
<dbReference type="SUPFAM" id="SSF56672">
    <property type="entry name" value="DNA/RNA polymerases"/>
    <property type="match status" value="1"/>
</dbReference>
<sequence length="1711" mass="193030">MANVSGEVRSHHPLPLTAEENLSRVRASVGRCYDEGICPDDTSLGEVVEDEQGKRFVVSGLVNEVKNQWLKERSVIVVFQGEARSLARSVKEDLIRAYEDGWTARCLFHPEARRGRVKFEGPNVVSYVAKAKEIADWLLQQGELKIKLGLKEYQVLFKPRLTERELQIVRILEAETKFWIMALRVPLDAYYYMRSAVKGMFGDIVEVHNPEYDRDRPKLMNVKFDMPPESRSRIDDELVIQSPTGECWKVEIVSPYTDWCKRCRWHYHTADNCPRRQKDEGRGNNGERQGGHCARYCEFQHSRERRSSEDAGNGGEEIRGQRGSSRVMIGQDRTRSQRESYAQPSTDRTEQNRWRHELRASELAAGAGEPRRGASVLDSEADMWGRWAWLKVEIAGEEWVFMTITPQQNAHGQWEQTRQYFESTADWLDGGLATTSGALDVISRSLARERNKKEADCKRRVEEAEENMEGNPISAMVWAAERERRLSEWNAIQEEKQKRWTDILKVKGIETNDKMTKETFHKLQPRRTQQQMVELRHPVDAAAPTACAASGMLQYARLYYSDILTSRRPQEDVYMDLANVSDMWEDTTVKLQIIARLDLDRPISLAEVTQTIKSMAVGKSPGVDGLTVEFYRANWAVYGPLLVELYNEILVGGRLGRGMTRGVIMVLFKKGDKADIRNWHPISLLNLSYKILAKTLARRLSKYFPELVGRDQGAFVQGHSIFNNIVTAIETLEVVQEENLDVAVLLLDLEKAYDKVGWTFTFTTLKQMGFGEGFCSWFVALYTVSTSAMMVNGHLSEPFPLTRWLRQGCPLGPLVFVLQLEVLLNRIRKHPDIRGLQLHTGEECKVKALADDVFAVCENTEKSLIALKSVMREYCTLSEATVNWNKSTYLLPAQFNLQVEWGMRRVESGEEERFLGVLVSMQIGTLSQGLLLQQRISARLRLWGHTWHLSLIGRALVANVALLSILWFVTTVKEMAEGVIRVIKKLVARFIWKPRALASEGFLSKVAYDTLSFPRVQGGLGLLDPGRRNQAQLQDWVAKVANAKARDHWFDLAERILMREWDLSRPQDVWDCFFIPSFRKRRLKSGFWEPIRRAWHRTPPDVQSPPATRDEVLKQLLFENPAVVNQAGQAFAADSSTGTFGQAWIKKGVVRISDLWSITLGGRKPLAEVKSSLRGLQRTEEHWREIINAIPQEWMEILGPEGMDPAGTWWPFESTRHLWWECLASKRVWNWWKGHWEEMGGQGVEWNEKWVLLGFLQNNVKGHRGWGYIAHVTFLTRTAVAAASASAGGGGGGGCYQQQAFCQSVSGLAVGKHFVSKVALRLACHRLFSSEGAHPARSQRCAQASTIGSVRWRKTIDGGDRVAAEEISSSSGLHRDRDIGGFGRCAGGVARRRRCACLHKVRAQVSDMSPEEATRESSASPSAIEGNDASATNPAAPKNGGVVAEPPMSTRGEGEGEDVAADPPPSSASPSASASSGAAPSSRGDGDASSEAQQKSPWRPGERKGFVEEMRIRAMKLHTRDQAKEGEKESQAKPLAKWQPTVTGYIQFLVDSKALHDTMEAIVADPSKPMYQRFLNTGLERSEALAKDLEWFASQGNEIPAPDAAGTAYADYLRQLAESNPPAFICHFYNVYFAHSAGGRMIGRKVAEMILDGRELEFYKWDGELQELLTNVRTQLNEVAQEWSREEKDVCLTETELSFKYSGEILRLLAS</sequence>
<feature type="compositionally biased region" description="Low complexity" evidence="12">
    <location>
        <begin position="1468"/>
        <end position="1490"/>
    </location>
</feature>
<dbReference type="GO" id="GO:0015979">
    <property type="term" value="P:photosynthesis"/>
    <property type="evidence" value="ECO:0007669"/>
    <property type="project" value="UniProtKB-KW"/>
</dbReference>
<dbReference type="Gramene" id="GBG79593">
    <property type="protein sequence ID" value="GBG79593"/>
    <property type="gene ID" value="CBR_g29740"/>
</dbReference>
<evidence type="ECO:0000313" key="14">
    <source>
        <dbReference type="EMBL" id="GBG79593.1"/>
    </source>
</evidence>
<protein>
    <recommendedName>
        <fullName evidence="3">heme oxygenase (biliverdin-producing)</fullName>
        <ecNumber evidence="3">1.14.14.18</ecNumber>
    </recommendedName>
</protein>
<keyword evidence="8" id="KW-0479">Metal-binding</keyword>
<dbReference type="GO" id="GO:0009507">
    <property type="term" value="C:chloroplast"/>
    <property type="evidence" value="ECO:0007669"/>
    <property type="project" value="UniProtKB-SubCell"/>
</dbReference>
<name>A0A388LBN5_CHABU</name>
<keyword evidence="10" id="KW-0560">Oxidoreductase</keyword>
<dbReference type="GO" id="GO:0046872">
    <property type="term" value="F:metal ion binding"/>
    <property type="evidence" value="ECO:0007669"/>
    <property type="project" value="UniProtKB-KW"/>
</dbReference>
<evidence type="ECO:0000256" key="5">
    <source>
        <dbReference type="ARBA" id="ARBA00022531"/>
    </source>
</evidence>
<dbReference type="GO" id="GO:0004392">
    <property type="term" value="F:heme oxygenase (decyclizing) activity"/>
    <property type="evidence" value="ECO:0007669"/>
    <property type="project" value="UniProtKB-EC"/>
</dbReference>
<feature type="region of interest" description="Disordered" evidence="12">
    <location>
        <begin position="1403"/>
        <end position="1507"/>
    </location>
</feature>
<keyword evidence="5" id="KW-0602">Photosynthesis</keyword>
<dbReference type="PANTHER" id="PTHR35703">
    <property type="entry name" value="HEME OXYGENASE 1, CHLOROPLASTIC-RELATED"/>
    <property type="match status" value="1"/>
</dbReference>
<dbReference type="Proteomes" id="UP000265515">
    <property type="component" value="Unassembled WGS sequence"/>
</dbReference>
<dbReference type="PROSITE" id="PS50878">
    <property type="entry name" value="RT_POL"/>
    <property type="match status" value="1"/>
</dbReference>